<evidence type="ECO:0000313" key="1">
    <source>
        <dbReference type="EMBL" id="KZS41244.1"/>
    </source>
</evidence>
<dbReference type="STRING" id="1642818.AWE51_22835"/>
<dbReference type="RefSeq" id="WP_066312589.1">
    <property type="nucleotide sequence ID" value="NZ_CANLSS010000019.1"/>
</dbReference>
<gene>
    <name evidence="1" type="ORF">AWE51_22835</name>
</gene>
<sequence length="186" mass="21017">MKSRIFQTALALVLILSCQKEKKQNPFEISINRIGLLTNEIPINKLDSIFANDSIAKSSPDNKLLGTTNEIEIYEKGGAKLLVLEPKKDTDVSSTIGNIQVIDPRYKTASGLSSNSTFKDIKEQYNVSKINNTLSTAVIFVDSLQAYFTIDKKELPEKFKFNTDSKIEISDIPDTARIKHFWLQWE</sequence>
<organism evidence="1 2">
    <name type="scientific">Aquimarina aggregata</name>
    <dbReference type="NCBI Taxonomy" id="1642818"/>
    <lineage>
        <taxon>Bacteria</taxon>
        <taxon>Pseudomonadati</taxon>
        <taxon>Bacteroidota</taxon>
        <taxon>Flavobacteriia</taxon>
        <taxon>Flavobacteriales</taxon>
        <taxon>Flavobacteriaceae</taxon>
        <taxon>Aquimarina</taxon>
    </lineage>
</organism>
<dbReference type="AlphaFoldDB" id="A0A162CRW4"/>
<accession>A0A162CRW4</accession>
<comment type="caution">
    <text evidence="1">The sequence shown here is derived from an EMBL/GenBank/DDBJ whole genome shotgun (WGS) entry which is preliminary data.</text>
</comment>
<dbReference type="Proteomes" id="UP000076715">
    <property type="component" value="Unassembled WGS sequence"/>
</dbReference>
<name>A0A162CRW4_9FLAO</name>
<dbReference type="OrthoDB" id="1436858at2"/>
<protein>
    <submittedName>
        <fullName evidence="1">Uncharacterized protein</fullName>
    </submittedName>
</protein>
<evidence type="ECO:0000313" key="2">
    <source>
        <dbReference type="Proteomes" id="UP000076715"/>
    </source>
</evidence>
<keyword evidence="2" id="KW-1185">Reference proteome</keyword>
<dbReference type="PROSITE" id="PS51257">
    <property type="entry name" value="PROKAR_LIPOPROTEIN"/>
    <property type="match status" value="1"/>
</dbReference>
<reference evidence="1 2" key="1">
    <citation type="submission" date="2016-01" db="EMBL/GenBank/DDBJ databases">
        <title>The draft genome sequence of Aquimarina sp. RZW4-3-2.</title>
        <authorList>
            <person name="Wang Y."/>
        </authorList>
    </citation>
    <scope>NUCLEOTIDE SEQUENCE [LARGE SCALE GENOMIC DNA]</scope>
    <source>
        <strain evidence="1 2">RZW4-3-2</strain>
    </source>
</reference>
<proteinExistence type="predicted"/>
<dbReference type="EMBL" id="LQRT01000006">
    <property type="protein sequence ID" value="KZS41244.1"/>
    <property type="molecule type" value="Genomic_DNA"/>
</dbReference>